<feature type="transmembrane region" description="Helical" evidence="1">
    <location>
        <begin position="6"/>
        <end position="22"/>
    </location>
</feature>
<keyword evidence="1" id="KW-0472">Membrane</keyword>
<name>A0A1M6DAP8_9FIRM</name>
<dbReference type="Proteomes" id="UP000184529">
    <property type="component" value="Unassembled WGS sequence"/>
</dbReference>
<keyword evidence="1" id="KW-0812">Transmembrane</keyword>
<evidence type="ECO:0000313" key="2">
    <source>
        <dbReference type="EMBL" id="SHI70326.1"/>
    </source>
</evidence>
<protein>
    <recommendedName>
        <fullName evidence="4">Ferric reductase like transmembrane component</fullName>
    </recommendedName>
</protein>
<keyword evidence="3" id="KW-1185">Reference proteome</keyword>
<dbReference type="AlphaFoldDB" id="A0A1M6DAP8"/>
<organism evidence="2 3">
    <name type="scientific">Desulfofundulus thermosubterraneus DSM 16057</name>
    <dbReference type="NCBI Taxonomy" id="1121432"/>
    <lineage>
        <taxon>Bacteria</taxon>
        <taxon>Bacillati</taxon>
        <taxon>Bacillota</taxon>
        <taxon>Clostridia</taxon>
        <taxon>Eubacteriales</taxon>
        <taxon>Peptococcaceae</taxon>
        <taxon>Desulfofundulus</taxon>
    </lineage>
</organism>
<dbReference type="STRING" id="1121432.SAMN02745219_00885"/>
<feature type="transmembrane region" description="Helical" evidence="1">
    <location>
        <begin position="34"/>
        <end position="54"/>
    </location>
</feature>
<keyword evidence="1" id="KW-1133">Transmembrane helix</keyword>
<reference evidence="3" key="1">
    <citation type="submission" date="2016-11" db="EMBL/GenBank/DDBJ databases">
        <authorList>
            <person name="Varghese N."/>
            <person name="Submissions S."/>
        </authorList>
    </citation>
    <scope>NUCLEOTIDE SEQUENCE [LARGE SCALE GENOMIC DNA]</scope>
    <source>
        <strain evidence="3">DSM 16057</strain>
    </source>
</reference>
<evidence type="ECO:0008006" key="4">
    <source>
        <dbReference type="Google" id="ProtNLM"/>
    </source>
</evidence>
<evidence type="ECO:0000256" key="1">
    <source>
        <dbReference type="SAM" id="Phobius"/>
    </source>
</evidence>
<proteinExistence type="predicted"/>
<evidence type="ECO:0000313" key="3">
    <source>
        <dbReference type="Proteomes" id="UP000184529"/>
    </source>
</evidence>
<feature type="transmembrane region" description="Helical" evidence="1">
    <location>
        <begin position="74"/>
        <end position="93"/>
    </location>
</feature>
<dbReference type="EMBL" id="FQZM01000009">
    <property type="protein sequence ID" value="SHI70326.1"/>
    <property type="molecule type" value="Genomic_DNA"/>
</dbReference>
<sequence length="119" mass="13861">MVEFLGWLGLLLLIGTLMPFFLRRLHLWQREVTFLARIHHYLALTCLVVLTLHGLWALNGRRGWGAWIHVKAEMISGVLTWSILLAVCMLALTSLRQKRFSRTHCWLVGLLVLLVFYHI</sequence>
<gene>
    <name evidence="2" type="ORF">SAMN02745219_00885</name>
</gene>
<accession>A0A1M6DAP8</accession>